<dbReference type="KEGG" id="sct:SCAT_1666"/>
<organism evidence="1 2">
    <name type="scientific">Streptantibioticus cattleyicolor (strain ATCC 35852 / DSM 46488 / JCM 4925 / NBRC 14057 / NRRL 8057)</name>
    <name type="common">Streptomyces cattleya</name>
    <dbReference type="NCBI Taxonomy" id="1003195"/>
    <lineage>
        <taxon>Bacteria</taxon>
        <taxon>Bacillati</taxon>
        <taxon>Actinomycetota</taxon>
        <taxon>Actinomycetes</taxon>
        <taxon>Kitasatosporales</taxon>
        <taxon>Streptomycetaceae</taxon>
        <taxon>Streptantibioticus</taxon>
    </lineage>
</organism>
<evidence type="ECO:0000313" key="2">
    <source>
        <dbReference type="Proteomes" id="UP000007842"/>
    </source>
</evidence>
<dbReference type="Proteomes" id="UP000007842">
    <property type="component" value="Chromosome"/>
</dbReference>
<accession>F8JYT7</accession>
<sequence length="173" mass="18983">MLWFYAINPDGTWRYSAGTLRRAKGWGKTPLLAALAIVEFIGPCRFDRFDAFGLPVAKRVPLPTVQIGATALDQTDQTLEMIRGMLSESPAEKEYGLEIGKSVIQFKSGKPGSIRPKATAGRTNEGNRPTFALLDEVHHWVGSNGGPDFYQVIKRNVEKTASAGSRWVTTTNA</sequence>
<keyword evidence="2" id="KW-1185">Reference proteome</keyword>
<gene>
    <name evidence="1" type="ordered locus">SCATT_16610</name>
</gene>
<accession>G8WNZ9</accession>
<dbReference type="Gene3D" id="3.40.50.300">
    <property type="entry name" value="P-loop containing nucleotide triphosphate hydrolases"/>
    <property type="match status" value="1"/>
</dbReference>
<dbReference type="PATRIC" id="fig|1003195.11.peg.3228"/>
<dbReference type="STRING" id="1003195.SCATT_16610"/>
<dbReference type="KEGG" id="scy:SCATT_16610"/>
<dbReference type="RefSeq" id="WP_014142424.1">
    <property type="nucleotide sequence ID" value="NC_016111.1"/>
</dbReference>
<dbReference type="eggNOG" id="COG4626">
    <property type="taxonomic scope" value="Bacteria"/>
</dbReference>
<dbReference type="AlphaFoldDB" id="F8JYT7"/>
<name>F8JYT7_STREN</name>
<dbReference type="OrthoDB" id="3197057at2"/>
<evidence type="ECO:0000313" key="1">
    <source>
        <dbReference type="EMBL" id="AEW94032.1"/>
    </source>
</evidence>
<dbReference type="EMBL" id="CP003219">
    <property type="protein sequence ID" value="AEW94032.1"/>
    <property type="molecule type" value="Genomic_DNA"/>
</dbReference>
<dbReference type="HOGENOM" id="CLU_1546683_0_0_11"/>
<protein>
    <submittedName>
        <fullName evidence="1">Terminase</fullName>
    </submittedName>
</protein>
<dbReference type="InterPro" id="IPR027417">
    <property type="entry name" value="P-loop_NTPase"/>
</dbReference>
<proteinExistence type="predicted"/>
<reference evidence="2" key="1">
    <citation type="submission" date="2011-12" db="EMBL/GenBank/DDBJ databases">
        <title>Complete genome sequence of Streptomyces cattleya strain DSM 46488.</title>
        <authorList>
            <person name="Ou H.-Y."/>
            <person name="Li P."/>
            <person name="Zhao C."/>
            <person name="O'Hagan D."/>
            <person name="Deng Z."/>
        </authorList>
    </citation>
    <scope>NUCLEOTIDE SEQUENCE [LARGE SCALE GENOMIC DNA]</scope>
    <source>
        <strain evidence="2">ATCC 35852 / DSM 46488 / JCM 4925 / NBRC 14057 / NRRL 8057</strain>
    </source>
</reference>